<accession>A0A173DYZ5</accession>
<dbReference type="RefSeq" id="WP_021828825.1">
    <property type="nucleotide sequence ID" value="NZ_CP015840.1"/>
</dbReference>
<organism evidence="2 3">
    <name type="scientific">Chlamydia gallinacea 08-1274/3</name>
    <dbReference type="NCBI Taxonomy" id="1143323"/>
    <lineage>
        <taxon>Bacteria</taxon>
        <taxon>Pseudomonadati</taxon>
        <taxon>Chlamydiota</taxon>
        <taxon>Chlamydiia</taxon>
        <taxon>Chlamydiales</taxon>
        <taxon>Chlamydiaceae</taxon>
        <taxon>Chlamydia/Chlamydophila group</taxon>
        <taxon>Chlamydia</taxon>
    </lineage>
</organism>
<evidence type="ECO:0000259" key="1">
    <source>
        <dbReference type="Pfam" id="PF01458"/>
    </source>
</evidence>
<reference evidence="2 3" key="1">
    <citation type="journal article" date="2014" name="Syst. Appl. Microbiol.">
        <title>Evidence for the existence of two new members of the family Chlamydiaceae and proposal of Chlamydia avium sp. nov. and Chlamydia gallinacea sp. nov.</title>
        <authorList>
            <person name="Sachse K."/>
            <person name="Laroucau K."/>
            <person name="Riege K."/>
            <person name="Wehner S."/>
            <person name="Dilcher M."/>
            <person name="Creasy H.H."/>
            <person name="Weidmann M."/>
            <person name="Myers G."/>
            <person name="Vorimore F."/>
            <person name="Vicari N."/>
            <person name="Magnino S."/>
            <person name="Liebler-Tenorio E."/>
            <person name="Ruettger A."/>
            <person name="Bavoil P.M."/>
            <person name="Hufert F.T."/>
            <person name="Rossello-Mora R."/>
            <person name="Marz M."/>
        </authorList>
    </citation>
    <scope>NUCLEOTIDE SEQUENCE [LARGE SCALE GENOMIC DNA]</scope>
    <source>
        <strain evidence="2 3">08-1274/3</strain>
    </source>
</reference>
<evidence type="ECO:0000313" key="3">
    <source>
        <dbReference type="Proteomes" id="UP000019147"/>
    </source>
</evidence>
<dbReference type="InterPro" id="IPR000825">
    <property type="entry name" value="SUF_FeS_clus_asmbl_SufBD_core"/>
</dbReference>
<gene>
    <name evidence="2" type="ORF">M787_002190</name>
</gene>
<dbReference type="GeneID" id="81478113"/>
<dbReference type="KEGG" id="cgz:M787_002190"/>
<name>A0A173DYZ5_9CHLA</name>
<dbReference type="GO" id="GO:0016226">
    <property type="term" value="P:iron-sulfur cluster assembly"/>
    <property type="evidence" value="ECO:0007669"/>
    <property type="project" value="InterPro"/>
</dbReference>
<dbReference type="PANTHER" id="PTHR43575">
    <property type="entry name" value="PROTEIN ABCI7, CHLOROPLASTIC"/>
    <property type="match status" value="1"/>
</dbReference>
<dbReference type="SUPFAM" id="SSF101960">
    <property type="entry name" value="Stabilizer of iron transporter SufD"/>
    <property type="match status" value="1"/>
</dbReference>
<dbReference type="InterPro" id="IPR037284">
    <property type="entry name" value="SUF_FeS_clus_asmbl_SufBD_sf"/>
</dbReference>
<dbReference type="eggNOG" id="COG0719">
    <property type="taxonomic scope" value="Bacteria"/>
</dbReference>
<dbReference type="AlphaFoldDB" id="A0A173DYZ5"/>
<sequence>MLGSLEHSSPVVKDSSVHQAAQACWYRHANTEELKDFFRWFSWIKDISLSPEKYYLAHGALETAKQQWLHHHYSLSAECILINGKYEASLSQLPDGVLAMSLGEAQSVFSNLLRVYDIDEQPLAFFNAVCAHDFGVVIYVPEDLQISEVLSIRHVCFPLSHDDRVIYSPKIVLIIGKRASCNVHISHHTERNSGVMESFTVVNGVTEIFVSEEAEVALTMCSKYVKEERVSWSHTVTVEKQGACSIQYDLLEDVQGIGWFDNTFSLVGARAYGEALVSILSPRNTWMRNRVHHHAESTMSQQLIKSILHSGSFSFSGGIHISSQGIFSDAYQKHDTLLLSDQASVTTFPRLEILTDDVKASHGATVGPLDRQQMFYMQSRGMTREEAQRKLVQGFLMIQPSLKFFPKLAAQKQQEDSRGVSVDIM</sequence>
<evidence type="ECO:0000313" key="2">
    <source>
        <dbReference type="EMBL" id="ANG66126.1"/>
    </source>
</evidence>
<dbReference type="PANTHER" id="PTHR43575:SF1">
    <property type="entry name" value="PROTEIN ABCI7, CHLOROPLASTIC"/>
    <property type="match status" value="1"/>
</dbReference>
<protein>
    <submittedName>
        <fullName evidence="2">ABC transporter</fullName>
    </submittedName>
</protein>
<proteinExistence type="predicted"/>
<feature type="domain" description="SUF system FeS cluster assembly SufBD core" evidence="1">
    <location>
        <begin position="165"/>
        <end position="395"/>
    </location>
</feature>
<dbReference type="OrthoDB" id="9768262at2"/>
<dbReference type="Pfam" id="PF01458">
    <property type="entry name" value="SUFBD_core"/>
    <property type="match status" value="1"/>
</dbReference>
<dbReference type="STRING" id="1143323.M787_002190"/>
<dbReference type="Proteomes" id="UP000019147">
    <property type="component" value="Chromosome"/>
</dbReference>
<dbReference type="EMBL" id="CP015840">
    <property type="protein sequence ID" value="ANG66126.1"/>
    <property type="molecule type" value="Genomic_DNA"/>
</dbReference>
<dbReference type="InterPro" id="IPR055346">
    <property type="entry name" value="Fe-S_cluster_assembly_SufBD"/>
</dbReference>